<evidence type="ECO:0008006" key="3">
    <source>
        <dbReference type="Google" id="ProtNLM"/>
    </source>
</evidence>
<name>A0A1H0T538_9BACT</name>
<dbReference type="PROSITE" id="PS51257">
    <property type="entry name" value="PROKAR_LIPOPROTEIN"/>
    <property type="match status" value="1"/>
</dbReference>
<organism evidence="1 2">
    <name type="scientific">Desulforhopalus singaporensis</name>
    <dbReference type="NCBI Taxonomy" id="91360"/>
    <lineage>
        <taxon>Bacteria</taxon>
        <taxon>Pseudomonadati</taxon>
        <taxon>Thermodesulfobacteriota</taxon>
        <taxon>Desulfobulbia</taxon>
        <taxon>Desulfobulbales</taxon>
        <taxon>Desulfocapsaceae</taxon>
        <taxon>Desulforhopalus</taxon>
    </lineage>
</organism>
<dbReference type="STRING" id="91360.SAMN05660330_02934"/>
<sequence>MSRLVTCIMVVVLLSGCGRPGLYTVSGSDRQARQAGLLANIIIEQWGRHRFSGLLAVQDKYDGLSFALLDATGVVLLQGAVVSDPEEGAGGLRGVMKKSRVGDFLTVMLRRIFLEEPVRRPCSRDMLSTFCAEVGREGNIVKYLKAGPFTLWEIKKIKTKAGNTIVYGQPWLGVRVAIKEIEGGTK</sequence>
<evidence type="ECO:0000313" key="1">
    <source>
        <dbReference type="EMBL" id="SDP49177.1"/>
    </source>
</evidence>
<gene>
    <name evidence="1" type="ORF">SAMN05660330_02934</name>
</gene>
<accession>A0A1H0T538</accession>
<dbReference type="Proteomes" id="UP000199073">
    <property type="component" value="Unassembled WGS sequence"/>
</dbReference>
<dbReference type="AlphaFoldDB" id="A0A1H0T538"/>
<protein>
    <recommendedName>
        <fullName evidence="3">Outer-membrane lipoprotein LolB</fullName>
    </recommendedName>
</protein>
<keyword evidence="2" id="KW-1185">Reference proteome</keyword>
<dbReference type="EMBL" id="FNJI01000022">
    <property type="protein sequence ID" value="SDP49177.1"/>
    <property type="molecule type" value="Genomic_DNA"/>
</dbReference>
<proteinExistence type="predicted"/>
<evidence type="ECO:0000313" key="2">
    <source>
        <dbReference type="Proteomes" id="UP000199073"/>
    </source>
</evidence>
<reference evidence="1 2" key="1">
    <citation type="submission" date="2016-10" db="EMBL/GenBank/DDBJ databases">
        <authorList>
            <person name="de Groot N.N."/>
        </authorList>
    </citation>
    <scope>NUCLEOTIDE SEQUENCE [LARGE SCALE GENOMIC DNA]</scope>
    <source>
        <strain evidence="1 2">DSM 12130</strain>
    </source>
</reference>